<proteinExistence type="predicted"/>
<dbReference type="EMBL" id="LT598483">
    <property type="protein sequence ID" value="SCU79082.1"/>
    <property type="molecule type" value="Genomic_DNA"/>
</dbReference>
<accession>A0A1G4IQM3</accession>
<dbReference type="Proteomes" id="UP000191144">
    <property type="component" value="Chromosome A"/>
</dbReference>
<reference evidence="3" key="1">
    <citation type="submission" date="2016-03" db="EMBL/GenBank/DDBJ databases">
        <authorList>
            <person name="Devillers Hugo."/>
        </authorList>
    </citation>
    <scope>NUCLEOTIDE SEQUENCE [LARGE SCALE GENOMIC DNA]</scope>
</reference>
<protein>
    <submittedName>
        <fullName evidence="2">LAME_0A07140g1_1</fullName>
    </submittedName>
</protein>
<gene>
    <name evidence="2" type="ORF">LAME_0A07140G</name>
</gene>
<evidence type="ECO:0000313" key="3">
    <source>
        <dbReference type="Proteomes" id="UP000191144"/>
    </source>
</evidence>
<name>A0A1G4IQM3_9SACH</name>
<evidence type="ECO:0000256" key="1">
    <source>
        <dbReference type="SAM" id="MobiDB-lite"/>
    </source>
</evidence>
<dbReference type="AlphaFoldDB" id="A0A1G4IQM3"/>
<keyword evidence="3" id="KW-1185">Reference proteome</keyword>
<organism evidence="2 3">
    <name type="scientific">Lachancea meyersii CBS 8951</name>
    <dbReference type="NCBI Taxonomy" id="1266667"/>
    <lineage>
        <taxon>Eukaryota</taxon>
        <taxon>Fungi</taxon>
        <taxon>Dikarya</taxon>
        <taxon>Ascomycota</taxon>
        <taxon>Saccharomycotina</taxon>
        <taxon>Saccharomycetes</taxon>
        <taxon>Saccharomycetales</taxon>
        <taxon>Saccharomycetaceae</taxon>
        <taxon>Lachancea</taxon>
    </lineage>
</organism>
<evidence type="ECO:0000313" key="2">
    <source>
        <dbReference type="EMBL" id="SCU79082.1"/>
    </source>
</evidence>
<feature type="region of interest" description="Disordered" evidence="1">
    <location>
        <begin position="37"/>
        <end position="58"/>
    </location>
</feature>
<sequence length="196" mass="22502">MRLYECGRLNNEKLRLIFFQSGDFSLHYMSKNQAQPIKCRHHSSPSSPFTTPSPPRSPAHSLARAHLIAKFFSRRSRSNFYHPCGHSFQCHTCTKAPTTICTRVKPTRVTHNLKKSKSNPALIAEDAVAVAFTHQMLLTFLMLTTPNFINSSSIFHSISRPLPEAEFYALQDPHFRCSFRKSSVYWLSIYLKHFLA</sequence>